<dbReference type="EMBL" id="SBJO01000001">
    <property type="protein sequence ID" value="KAF9765077.1"/>
    <property type="molecule type" value="Genomic_DNA"/>
</dbReference>
<reference evidence="1 2" key="1">
    <citation type="journal article" date="2020" name="Genome Biol. Evol.">
        <title>Comparative genomics of strictly vertically transmitted, feminizing microsporidia endosymbionts of amphipod crustaceans.</title>
        <authorList>
            <person name="Cormier A."/>
            <person name="Chebbi M.A."/>
            <person name="Giraud I."/>
            <person name="Wattier R."/>
            <person name="Teixeira M."/>
            <person name="Gilbert C."/>
            <person name="Rigaud T."/>
            <person name="Cordaux R."/>
        </authorList>
    </citation>
    <scope>NUCLEOTIDE SEQUENCE [LARGE SCALE GENOMIC DNA]</scope>
    <source>
        <strain evidence="1 2">Ou3-Ou53</strain>
    </source>
</reference>
<protein>
    <submittedName>
        <fullName evidence="1">Uncharacterized protein</fullName>
    </submittedName>
</protein>
<name>A0A9P6H177_9MICR</name>
<proteinExistence type="predicted"/>
<comment type="caution">
    <text evidence="1">The sequence shown here is derived from an EMBL/GenBank/DDBJ whole genome shotgun (WGS) entry which is preliminary data.</text>
</comment>
<accession>A0A9P6H177</accession>
<sequence>MYSILYPSFIVLASAARRPSDSDALKYSLKSRENEPTLKQTLANNSQYSAVIEHTKISDDDARLIVSKAYNAFKDLSSLDELNFIYNIISSPVPPILPDFSKHSVFVENRALPSLISHINFKTLEEPNGLMNYQTSNALKNLIGFITLETLEPRENLAAFVNYTSSEFFDAFLTSTSSGTSEGSEAHSFLKYKIAYLAYEARTALTVLKAIRHSEAKKSQETANNFEYIKSPGALQNLAKYVNSLTIAEDYSESSIAGFAFAKKI</sequence>
<keyword evidence="2" id="KW-1185">Reference proteome</keyword>
<evidence type="ECO:0000313" key="1">
    <source>
        <dbReference type="EMBL" id="KAF9765077.1"/>
    </source>
</evidence>
<dbReference type="AlphaFoldDB" id="A0A9P6H177"/>
<evidence type="ECO:0000313" key="2">
    <source>
        <dbReference type="Proteomes" id="UP000740883"/>
    </source>
</evidence>
<dbReference type="Proteomes" id="UP000740883">
    <property type="component" value="Unassembled WGS sequence"/>
</dbReference>
<gene>
    <name evidence="1" type="ORF">NGRA_0001</name>
</gene>
<organism evidence="1 2">
    <name type="scientific">Nosema granulosis</name>
    <dbReference type="NCBI Taxonomy" id="83296"/>
    <lineage>
        <taxon>Eukaryota</taxon>
        <taxon>Fungi</taxon>
        <taxon>Fungi incertae sedis</taxon>
        <taxon>Microsporidia</taxon>
        <taxon>Nosematidae</taxon>
        <taxon>Nosema</taxon>
    </lineage>
</organism>